<name>A0A3L6R362_PANMI</name>
<accession>A0A3L6R362</accession>
<feature type="compositionally biased region" description="Polar residues" evidence="1">
    <location>
        <begin position="55"/>
        <end position="64"/>
    </location>
</feature>
<organism evidence="2 3">
    <name type="scientific">Panicum miliaceum</name>
    <name type="common">Proso millet</name>
    <name type="synonym">Broomcorn millet</name>
    <dbReference type="NCBI Taxonomy" id="4540"/>
    <lineage>
        <taxon>Eukaryota</taxon>
        <taxon>Viridiplantae</taxon>
        <taxon>Streptophyta</taxon>
        <taxon>Embryophyta</taxon>
        <taxon>Tracheophyta</taxon>
        <taxon>Spermatophyta</taxon>
        <taxon>Magnoliopsida</taxon>
        <taxon>Liliopsida</taxon>
        <taxon>Poales</taxon>
        <taxon>Poaceae</taxon>
        <taxon>PACMAD clade</taxon>
        <taxon>Panicoideae</taxon>
        <taxon>Panicodae</taxon>
        <taxon>Paniceae</taxon>
        <taxon>Panicinae</taxon>
        <taxon>Panicum</taxon>
        <taxon>Panicum sect. Panicum</taxon>
    </lineage>
</organism>
<sequence>MGLLKPQVNAGSSSCMVVISTHPTPAPAAKRSRINVTHSPARSMSRASGKERVHTTTVTRWPIH</sequence>
<dbReference type="EMBL" id="PQIB02000010">
    <property type="protein sequence ID" value="RLM92767.1"/>
    <property type="molecule type" value="Genomic_DNA"/>
</dbReference>
<comment type="caution">
    <text evidence="2">The sequence shown here is derived from an EMBL/GenBank/DDBJ whole genome shotgun (WGS) entry which is preliminary data.</text>
</comment>
<protein>
    <submittedName>
        <fullName evidence="2">Uncharacterized protein</fullName>
    </submittedName>
</protein>
<feature type="region of interest" description="Disordered" evidence="1">
    <location>
        <begin position="23"/>
        <end position="64"/>
    </location>
</feature>
<gene>
    <name evidence="2" type="ORF">C2845_PM08G12050</name>
</gene>
<feature type="compositionally biased region" description="Polar residues" evidence="1">
    <location>
        <begin position="34"/>
        <end position="46"/>
    </location>
</feature>
<evidence type="ECO:0000313" key="2">
    <source>
        <dbReference type="EMBL" id="RLM92767.1"/>
    </source>
</evidence>
<dbReference type="AlphaFoldDB" id="A0A3L6R362"/>
<evidence type="ECO:0000313" key="3">
    <source>
        <dbReference type="Proteomes" id="UP000275267"/>
    </source>
</evidence>
<keyword evidence="3" id="KW-1185">Reference proteome</keyword>
<proteinExistence type="predicted"/>
<evidence type="ECO:0000256" key="1">
    <source>
        <dbReference type="SAM" id="MobiDB-lite"/>
    </source>
</evidence>
<reference evidence="3" key="1">
    <citation type="journal article" date="2019" name="Nat. Commun.">
        <title>The genome of broomcorn millet.</title>
        <authorList>
            <person name="Zou C."/>
            <person name="Miki D."/>
            <person name="Li D."/>
            <person name="Tang Q."/>
            <person name="Xiao L."/>
            <person name="Rajput S."/>
            <person name="Deng P."/>
            <person name="Jia W."/>
            <person name="Huang R."/>
            <person name="Zhang M."/>
            <person name="Sun Y."/>
            <person name="Hu J."/>
            <person name="Fu X."/>
            <person name="Schnable P.S."/>
            <person name="Li F."/>
            <person name="Zhang H."/>
            <person name="Feng B."/>
            <person name="Zhu X."/>
            <person name="Liu R."/>
            <person name="Schnable J.C."/>
            <person name="Zhu J.-K."/>
            <person name="Zhang H."/>
        </authorList>
    </citation>
    <scope>NUCLEOTIDE SEQUENCE [LARGE SCALE GENOMIC DNA]</scope>
</reference>
<dbReference type="Proteomes" id="UP000275267">
    <property type="component" value="Unassembled WGS sequence"/>
</dbReference>